<name>A0ABS1T3B0_9GAMM</name>
<evidence type="ECO:0008006" key="3">
    <source>
        <dbReference type="Google" id="ProtNLM"/>
    </source>
</evidence>
<accession>A0ABS1T3B0</accession>
<sequence>MSAPKFLFLPVSSAEGCGEYMRSLIIADAIMDKWPDAVIHFAISQHASYSKDCPYYTHVLEDTPTKLVDVVNELISNFKPSVVIFDASGRKVQMQHAKSVGAKVIFISQHRRKRARGMKIGRAKVTDSHWVAQPEFVIGPISWLDRKKLQWIRSAEPIVIGSVFSAPDPIRKNTLLEKYGLLDQSYILFNAGSGGHQTVKGFTADTFWSEAERVASKTGLKCVMVFGPNYPSPIPTSDSVISIKSLENKDFICLLEGAKGSVLGGGDTLLQAISLRKPVVAIAVSKDQPKRIKACQKLDFVFSCSIDDEISTTTIKMLESVENSDSTSFCESDGLSLVIKDLSRLLA</sequence>
<reference evidence="1 2" key="1">
    <citation type="submission" date="2021-01" db="EMBL/GenBank/DDBJ databases">
        <title>Genome sequence of Shewanella schlegeliana JCM 11561.</title>
        <authorList>
            <person name="Zhang H."/>
            <person name="Li C."/>
        </authorList>
    </citation>
    <scope>NUCLEOTIDE SEQUENCE [LARGE SCALE GENOMIC DNA]</scope>
    <source>
        <strain evidence="1 2">JCM 11561</strain>
    </source>
</reference>
<organism evidence="1 2">
    <name type="scientific">Shewanella schlegeliana</name>
    <dbReference type="NCBI Taxonomy" id="190308"/>
    <lineage>
        <taxon>Bacteria</taxon>
        <taxon>Pseudomonadati</taxon>
        <taxon>Pseudomonadota</taxon>
        <taxon>Gammaproteobacteria</taxon>
        <taxon>Alteromonadales</taxon>
        <taxon>Shewanellaceae</taxon>
        <taxon>Shewanella</taxon>
    </lineage>
</organism>
<proteinExistence type="predicted"/>
<dbReference type="Proteomes" id="UP000604898">
    <property type="component" value="Unassembled WGS sequence"/>
</dbReference>
<dbReference type="EMBL" id="JAESVD010000014">
    <property type="protein sequence ID" value="MBL4915263.1"/>
    <property type="molecule type" value="Genomic_DNA"/>
</dbReference>
<dbReference type="SUPFAM" id="SSF53756">
    <property type="entry name" value="UDP-Glycosyltransferase/glycogen phosphorylase"/>
    <property type="match status" value="1"/>
</dbReference>
<protein>
    <recommendedName>
        <fullName evidence="3">Glycosyltransferase family 1 protein</fullName>
    </recommendedName>
</protein>
<evidence type="ECO:0000313" key="2">
    <source>
        <dbReference type="Proteomes" id="UP000604898"/>
    </source>
</evidence>
<comment type="caution">
    <text evidence="1">The sequence shown here is derived from an EMBL/GenBank/DDBJ whole genome shotgun (WGS) entry which is preliminary data.</text>
</comment>
<keyword evidence="2" id="KW-1185">Reference proteome</keyword>
<evidence type="ECO:0000313" key="1">
    <source>
        <dbReference type="EMBL" id="MBL4915263.1"/>
    </source>
</evidence>
<gene>
    <name evidence="1" type="ORF">JMA39_19390</name>
</gene>